<dbReference type="STRING" id="10228.B3S9L8"/>
<evidence type="ECO:0000256" key="10">
    <source>
        <dbReference type="SAM" id="Coils"/>
    </source>
</evidence>
<evidence type="ECO:0000256" key="2">
    <source>
        <dbReference type="ARBA" id="ARBA00010916"/>
    </source>
</evidence>
<proteinExistence type="inferred from homology"/>
<dbReference type="eggNOG" id="KOG3856">
    <property type="taxonomic scope" value="Eukaryota"/>
</dbReference>
<dbReference type="InParanoid" id="B3S9L8"/>
<evidence type="ECO:0000256" key="1">
    <source>
        <dbReference type="ARBA" id="ARBA00004123"/>
    </source>
</evidence>
<keyword evidence="8" id="KW-0539">Nucleus</keyword>
<dbReference type="KEGG" id="tad:TRIADDRAFT_31752"/>
<name>B3S9L8_TRIAD</name>
<dbReference type="InterPro" id="IPR015418">
    <property type="entry name" value="Eaf6"/>
</dbReference>
<dbReference type="PhylomeDB" id="B3S9L8"/>
<gene>
    <name evidence="11" type="ORF">TRIADDRAFT_31752</name>
</gene>
<dbReference type="OrthoDB" id="440324at2759"/>
<dbReference type="RefSeq" id="XP_002116923.1">
    <property type="nucleotide sequence ID" value="XM_002116887.1"/>
</dbReference>
<dbReference type="OMA" id="VVKGWDR"/>
<sequence>MAATKDLKNELADLIKKKITLTEDLNNLEKQIYNFESSYLEDTYLYGNVIRGWDRFLANNKSTNQKIERRNRKFKESERLFSKSSVTSRHNLVNEYILATS</sequence>
<evidence type="ECO:0000256" key="9">
    <source>
        <dbReference type="RuleBase" id="RU368022"/>
    </source>
</evidence>
<organism evidence="11 12">
    <name type="scientific">Trichoplax adhaerens</name>
    <name type="common">Trichoplax reptans</name>
    <dbReference type="NCBI Taxonomy" id="10228"/>
    <lineage>
        <taxon>Eukaryota</taxon>
        <taxon>Metazoa</taxon>
        <taxon>Placozoa</taxon>
        <taxon>Uniplacotomia</taxon>
        <taxon>Trichoplacea</taxon>
        <taxon>Trichoplacidae</taxon>
        <taxon>Trichoplax</taxon>
    </lineage>
</organism>
<evidence type="ECO:0000256" key="6">
    <source>
        <dbReference type="ARBA" id="ARBA00023054"/>
    </source>
</evidence>
<comment type="similarity">
    <text evidence="2 9">Belongs to the EAF6 family.</text>
</comment>
<evidence type="ECO:0000256" key="4">
    <source>
        <dbReference type="ARBA" id="ARBA00022853"/>
    </source>
</evidence>
<dbReference type="Pfam" id="PF09340">
    <property type="entry name" value="NuA4"/>
    <property type="match status" value="1"/>
</dbReference>
<keyword evidence="4" id="KW-0156">Chromatin regulator</keyword>
<accession>B3S9L8</accession>
<evidence type="ECO:0000256" key="5">
    <source>
        <dbReference type="ARBA" id="ARBA00023015"/>
    </source>
</evidence>
<reference evidence="11" key="1">
    <citation type="journal article" date="2008" name="Nature">
        <title>The Trichoplax genome and the nature of placozoans.</title>
        <authorList>
            <person name="Srivastava M."/>
            <person name="Begovic E."/>
            <person name="Chapman J."/>
            <person name="Putnam N.H."/>
            <person name="Hellsten U."/>
            <person name="Kawashima T."/>
            <person name="Kuo A."/>
            <person name="Mitros T."/>
            <person name="Salamov A."/>
            <person name="Carpenter M.L."/>
            <person name="Signorovitch A.Y."/>
            <person name="Moreno M.A."/>
            <person name="Kamm K."/>
            <person name="Grimwood J."/>
            <person name="Schmutz J."/>
            <person name="Shapiro H."/>
            <person name="Grigoriev I.V."/>
            <person name="Buss L.W."/>
            <person name="Schierwater B."/>
            <person name="Dellaporta S.L."/>
            <person name="Rokhsar D.S."/>
        </authorList>
    </citation>
    <scope>NUCLEOTIDE SEQUENCE [LARGE SCALE GENOMIC DNA]</scope>
    <source>
        <strain evidence="11">Grell-BS-1999</strain>
    </source>
</reference>
<evidence type="ECO:0000256" key="3">
    <source>
        <dbReference type="ARBA" id="ARBA00019141"/>
    </source>
</evidence>
<keyword evidence="7 9" id="KW-0804">Transcription</keyword>
<evidence type="ECO:0000256" key="7">
    <source>
        <dbReference type="ARBA" id="ARBA00023163"/>
    </source>
</evidence>
<dbReference type="CTD" id="6758197"/>
<keyword evidence="6 10" id="KW-0175">Coiled coil</keyword>
<comment type="subcellular location">
    <subcellularLocation>
        <location evidence="1">Nucleus</location>
    </subcellularLocation>
</comment>
<dbReference type="GO" id="GO:0000123">
    <property type="term" value="C:histone acetyltransferase complex"/>
    <property type="evidence" value="ECO:0007669"/>
    <property type="project" value="InterPro"/>
</dbReference>
<dbReference type="GO" id="GO:0005634">
    <property type="term" value="C:nucleus"/>
    <property type="evidence" value="ECO:0007669"/>
    <property type="project" value="UniProtKB-SubCell"/>
</dbReference>
<feature type="coiled-coil region" evidence="10">
    <location>
        <begin position="4"/>
        <end position="31"/>
    </location>
</feature>
<keyword evidence="5 9" id="KW-0805">Transcription regulation</keyword>
<dbReference type="AlphaFoldDB" id="B3S9L8"/>
<dbReference type="GO" id="GO:0006325">
    <property type="term" value="P:chromatin organization"/>
    <property type="evidence" value="ECO:0007669"/>
    <property type="project" value="UniProtKB-KW"/>
</dbReference>
<dbReference type="HOGENOM" id="CLU_093901_3_1_1"/>
<dbReference type="EMBL" id="DS985259">
    <property type="protein sequence ID" value="EDV20497.1"/>
    <property type="molecule type" value="Genomic_DNA"/>
</dbReference>
<keyword evidence="12" id="KW-1185">Reference proteome</keyword>
<dbReference type="Proteomes" id="UP000009022">
    <property type="component" value="Unassembled WGS sequence"/>
</dbReference>
<evidence type="ECO:0000313" key="11">
    <source>
        <dbReference type="EMBL" id="EDV20497.1"/>
    </source>
</evidence>
<dbReference type="PANTHER" id="PTHR13476">
    <property type="entry name" value="CHROMATIN MODIFICATION-RELATED PROTEIN MEAF6"/>
    <property type="match status" value="1"/>
</dbReference>
<protein>
    <recommendedName>
        <fullName evidence="3">Chromatin modification-related protein MEAF6</fullName>
    </recommendedName>
</protein>
<evidence type="ECO:0000256" key="8">
    <source>
        <dbReference type="ARBA" id="ARBA00023242"/>
    </source>
</evidence>
<evidence type="ECO:0000313" key="12">
    <source>
        <dbReference type="Proteomes" id="UP000009022"/>
    </source>
</evidence>
<dbReference type="GeneID" id="6758197"/>